<protein>
    <submittedName>
        <fullName evidence="1">Esterase/lipase superfamily enzyme</fullName>
    </submittedName>
</protein>
<dbReference type="InterPro" id="IPR000801">
    <property type="entry name" value="Esterase-like"/>
</dbReference>
<evidence type="ECO:0000313" key="1">
    <source>
        <dbReference type="EMBL" id="TCU60150.1"/>
    </source>
</evidence>
<gene>
    <name evidence="1" type="ORF">EDD61_1088</name>
</gene>
<proteinExistence type="predicted"/>
<organism evidence="1 2">
    <name type="scientific">Longicatena caecimuris</name>
    <dbReference type="NCBI Taxonomy" id="1796635"/>
    <lineage>
        <taxon>Bacteria</taxon>
        <taxon>Bacillati</taxon>
        <taxon>Bacillota</taxon>
        <taxon>Erysipelotrichia</taxon>
        <taxon>Erysipelotrichales</taxon>
        <taxon>Erysipelotrichaceae</taxon>
        <taxon>Longicatena</taxon>
    </lineage>
</organism>
<dbReference type="SUPFAM" id="SSF53474">
    <property type="entry name" value="alpha/beta-Hydrolases"/>
    <property type="match status" value="1"/>
</dbReference>
<sequence length="247" mass="28862">MKTAEVTMCVLHSNMLHADVTVKTIGSNGVPCLVFMPLHEGVNEFLHYALSSELLEQLERGRIRFYICATCDDVWDDNEVSNHEKMQLYESWMQFLQQELVPYIRSVTFMEQIMVCGIDIGAMHAMNLYLRIPEYIRKVLCLSGIYKISHYIPYYYDELILKNTPEVILRNLHGEKVKAYQNTNMVLCSGRYPMAPEAEGNLRELEEVLRLKDIPVIVEYWDYDAGTGWKWWTRQLDYFIPLLIGST</sequence>
<dbReference type="AlphaFoldDB" id="A0A4R3TF11"/>
<dbReference type="RefSeq" id="WP_132224536.1">
    <property type="nucleotide sequence ID" value="NZ_JANKBG010000008.1"/>
</dbReference>
<dbReference type="EMBL" id="SMBP01000008">
    <property type="protein sequence ID" value="TCU60150.1"/>
    <property type="molecule type" value="Genomic_DNA"/>
</dbReference>
<dbReference type="Pfam" id="PF00756">
    <property type="entry name" value="Esterase"/>
    <property type="match status" value="1"/>
</dbReference>
<name>A0A4R3TF11_9FIRM</name>
<dbReference type="InterPro" id="IPR029058">
    <property type="entry name" value="AB_hydrolase_fold"/>
</dbReference>
<accession>A0A4R3TF11</accession>
<keyword evidence="2" id="KW-1185">Reference proteome</keyword>
<dbReference type="Proteomes" id="UP000295773">
    <property type="component" value="Unassembled WGS sequence"/>
</dbReference>
<dbReference type="Gene3D" id="3.40.50.1820">
    <property type="entry name" value="alpha/beta hydrolase"/>
    <property type="match status" value="1"/>
</dbReference>
<evidence type="ECO:0000313" key="2">
    <source>
        <dbReference type="Proteomes" id="UP000295773"/>
    </source>
</evidence>
<comment type="caution">
    <text evidence="1">The sequence shown here is derived from an EMBL/GenBank/DDBJ whole genome shotgun (WGS) entry which is preliminary data.</text>
</comment>
<reference evidence="1 2" key="1">
    <citation type="submission" date="2019-03" db="EMBL/GenBank/DDBJ databases">
        <title>Genomic Encyclopedia of Type Strains, Phase IV (KMG-IV): sequencing the most valuable type-strain genomes for metagenomic binning, comparative biology and taxonomic classification.</title>
        <authorList>
            <person name="Goeker M."/>
        </authorList>
    </citation>
    <scope>NUCLEOTIDE SEQUENCE [LARGE SCALE GENOMIC DNA]</scope>
    <source>
        <strain evidence="1 2">DSM 29481</strain>
    </source>
</reference>